<organism evidence="2 3">
    <name type="scientific">Penicillium daleae</name>
    <dbReference type="NCBI Taxonomy" id="63821"/>
    <lineage>
        <taxon>Eukaryota</taxon>
        <taxon>Fungi</taxon>
        <taxon>Dikarya</taxon>
        <taxon>Ascomycota</taxon>
        <taxon>Pezizomycotina</taxon>
        <taxon>Eurotiomycetes</taxon>
        <taxon>Eurotiomycetidae</taxon>
        <taxon>Eurotiales</taxon>
        <taxon>Aspergillaceae</taxon>
        <taxon>Penicillium</taxon>
    </lineage>
</organism>
<comment type="caution">
    <text evidence="2">The sequence shown here is derived from an EMBL/GenBank/DDBJ whole genome shotgun (WGS) entry which is preliminary data.</text>
</comment>
<reference evidence="2" key="2">
    <citation type="journal article" date="2023" name="IMA Fungus">
        <title>Comparative genomic study of the Penicillium genus elucidates a diverse pangenome and 15 lateral gene transfer events.</title>
        <authorList>
            <person name="Petersen C."/>
            <person name="Sorensen T."/>
            <person name="Nielsen M.R."/>
            <person name="Sondergaard T.E."/>
            <person name="Sorensen J.L."/>
            <person name="Fitzpatrick D.A."/>
            <person name="Frisvad J.C."/>
            <person name="Nielsen K.L."/>
        </authorList>
    </citation>
    <scope>NUCLEOTIDE SEQUENCE</scope>
    <source>
        <strain evidence="2">IBT 16125</strain>
    </source>
</reference>
<keyword evidence="3" id="KW-1185">Reference proteome</keyword>
<sequence>MAPAPPSAPPVLAPSPPPGGAPGPAWCVENLGMSKTRPAPTGQFGCVENFEPRPQGSTVDWRVCLVAPSWLGSCRRPSPSTGERRRPSVWAGWPAPTTPTAAAAERTAAARRGHRHERRGTPGRSRRRAFRLARGITPGHPTPRSPATPGPPPQSTSQPGAAGPVASRLTIYSPTPFGWGNAQQALKCTEIFPGALLNYGTWWKFGRFHVTTPQPGPWPWPCVRPQGAPEDGCRPVRPWLTWRNLGMSKDGPPRTGQFGCVEKRSSANWSDLAESLRHARPTTKSFVVDWRAAPTARPGPREARSCAPAPLQAPGAAGALDGEQQGYLTAYTTRLVTSVVCRGSIPARGDITIRQPAPGGFSPGAVASLLRCVARRPIRIQLRRAGQNRRVPARILT</sequence>
<evidence type="ECO:0000256" key="1">
    <source>
        <dbReference type="SAM" id="MobiDB-lite"/>
    </source>
</evidence>
<feature type="compositionally biased region" description="Pro residues" evidence="1">
    <location>
        <begin position="1"/>
        <end position="21"/>
    </location>
</feature>
<evidence type="ECO:0000313" key="3">
    <source>
        <dbReference type="Proteomes" id="UP001213681"/>
    </source>
</evidence>
<name>A0AAD6G805_9EURO</name>
<feature type="compositionally biased region" description="Basic residues" evidence="1">
    <location>
        <begin position="109"/>
        <end position="118"/>
    </location>
</feature>
<reference evidence="2" key="1">
    <citation type="submission" date="2022-12" db="EMBL/GenBank/DDBJ databases">
        <authorList>
            <person name="Petersen C."/>
        </authorList>
    </citation>
    <scope>NUCLEOTIDE SEQUENCE</scope>
    <source>
        <strain evidence="2">IBT 16125</strain>
    </source>
</reference>
<evidence type="ECO:0000313" key="2">
    <source>
        <dbReference type="EMBL" id="KAJ5465358.1"/>
    </source>
</evidence>
<gene>
    <name evidence="2" type="ORF">N7458_001044</name>
</gene>
<accession>A0AAD6G805</accession>
<feature type="compositionally biased region" description="Low complexity" evidence="1">
    <location>
        <begin position="90"/>
        <end position="107"/>
    </location>
</feature>
<protein>
    <submittedName>
        <fullName evidence="2">Uncharacterized protein</fullName>
    </submittedName>
</protein>
<proteinExistence type="predicted"/>
<feature type="compositionally biased region" description="Pro residues" evidence="1">
    <location>
        <begin position="140"/>
        <end position="154"/>
    </location>
</feature>
<dbReference type="EMBL" id="JAPVEA010000001">
    <property type="protein sequence ID" value="KAJ5465358.1"/>
    <property type="molecule type" value="Genomic_DNA"/>
</dbReference>
<feature type="region of interest" description="Disordered" evidence="1">
    <location>
        <begin position="72"/>
        <end position="164"/>
    </location>
</feature>
<dbReference type="Proteomes" id="UP001213681">
    <property type="component" value="Unassembled WGS sequence"/>
</dbReference>
<dbReference type="AlphaFoldDB" id="A0AAD6G805"/>
<feature type="region of interest" description="Disordered" evidence="1">
    <location>
        <begin position="1"/>
        <end position="24"/>
    </location>
</feature>